<dbReference type="Proteomes" id="UP000235388">
    <property type="component" value="Unassembled WGS sequence"/>
</dbReference>
<evidence type="ECO:0000313" key="4">
    <source>
        <dbReference type="Proteomes" id="UP000235388"/>
    </source>
</evidence>
<evidence type="ECO:0000313" key="3">
    <source>
        <dbReference type="EMBL" id="PLW25808.1"/>
    </source>
</evidence>
<protein>
    <submittedName>
        <fullName evidence="3">Uncharacterized protein</fullName>
    </submittedName>
</protein>
<name>A0A2N5TK84_9BASI</name>
<sequence>MDVFALAAPLREPSNAAEAAEASCYNARASSSPKPSRVLVRNTFLLTSIVSSPSSVIITCPAPTMPSGAMAHTTVSSLSPPHQPHHLLDLSLHHSLRPLPPRLYHPSMFHHLPHPFTSALSIFDALNFFIHAIVGTAPSAETTSSMRPSQRPKAMDGLPIPLSP</sequence>
<feature type="region of interest" description="Disordered" evidence="1">
    <location>
        <begin position="140"/>
        <end position="164"/>
    </location>
</feature>
<organism evidence="3 4">
    <name type="scientific">Puccinia coronata f. sp. avenae</name>
    <dbReference type="NCBI Taxonomy" id="200324"/>
    <lineage>
        <taxon>Eukaryota</taxon>
        <taxon>Fungi</taxon>
        <taxon>Dikarya</taxon>
        <taxon>Basidiomycota</taxon>
        <taxon>Pucciniomycotina</taxon>
        <taxon>Pucciniomycetes</taxon>
        <taxon>Pucciniales</taxon>
        <taxon>Pucciniaceae</taxon>
        <taxon>Puccinia</taxon>
    </lineage>
</organism>
<proteinExistence type="predicted"/>
<dbReference type="EMBL" id="PGCJ01000704">
    <property type="protein sequence ID" value="PLW23953.1"/>
    <property type="molecule type" value="Genomic_DNA"/>
</dbReference>
<gene>
    <name evidence="3" type="ORF">PCANC_24590</name>
    <name evidence="2" type="ORF">PCANC_28044</name>
</gene>
<comment type="caution">
    <text evidence="3">The sequence shown here is derived from an EMBL/GenBank/DDBJ whole genome shotgun (WGS) entry which is preliminary data.</text>
</comment>
<reference evidence="3 4" key="1">
    <citation type="submission" date="2017-11" db="EMBL/GenBank/DDBJ databases">
        <title>De novo assembly and phasing of dikaryotic genomes from two isolates of Puccinia coronata f. sp. avenae, the causal agent of oat crown rust.</title>
        <authorList>
            <person name="Miller M.E."/>
            <person name="Zhang Y."/>
            <person name="Omidvar V."/>
            <person name="Sperschneider J."/>
            <person name="Schwessinger B."/>
            <person name="Raley C."/>
            <person name="Palmer J.M."/>
            <person name="Garnica D."/>
            <person name="Upadhyaya N."/>
            <person name="Rathjen J."/>
            <person name="Taylor J.M."/>
            <person name="Park R.F."/>
            <person name="Dodds P.N."/>
            <person name="Hirsch C.D."/>
            <person name="Kianian S.F."/>
            <person name="Figueroa M."/>
        </authorList>
    </citation>
    <scope>NUCLEOTIDE SEQUENCE [LARGE SCALE GENOMIC DNA]</scope>
    <source>
        <strain evidence="3">12NC29</strain>
    </source>
</reference>
<keyword evidence="4" id="KW-1185">Reference proteome</keyword>
<accession>A0A2N5TK84</accession>
<dbReference type="EMBL" id="PGCJ01000586">
    <property type="protein sequence ID" value="PLW25808.1"/>
    <property type="molecule type" value="Genomic_DNA"/>
</dbReference>
<evidence type="ECO:0000256" key="1">
    <source>
        <dbReference type="SAM" id="MobiDB-lite"/>
    </source>
</evidence>
<dbReference type="AlphaFoldDB" id="A0A2N5TK84"/>
<evidence type="ECO:0000313" key="2">
    <source>
        <dbReference type="EMBL" id="PLW23953.1"/>
    </source>
</evidence>